<protein>
    <submittedName>
        <fullName evidence="1">Uncharacterized protein</fullName>
    </submittedName>
</protein>
<gene>
    <name evidence="1" type="ORF">PsorP6_016223</name>
</gene>
<sequence length="363" mass="41132">MQSSASPEPCAKHEGAVRETAADASLCKLSASQVGYFNDPFVHYFVKRPSRRLPIINRGYYARVAAVESLVRKFLTAGANTNETHAKKQVVILGAGLDTMYFRLKSSEALTTCEYFELDFPDVTIQKVSTIKRQKALQELLGLHDAKQMMEALSSDYAELHVPGYHLLPCDLRDLETTRVKLEVAGIERTVPTLFVSECVLIYMEAKYSTQLIAWAASYFADVNFALYEQILPDDAFGKVMMANIKARGCDLLSIYDFPTVEAQIARFKAHSYETAQCWDMNKIYYHYLDPAERAKYASRKRSMLCAWTNACLFVSYDRREKLEIFDEVEEFHLLQAHYCVVVASKLASSPAAQAMTLRKAHE</sequence>
<organism evidence="1 2">
    <name type="scientific">Peronosclerospora sorghi</name>
    <dbReference type="NCBI Taxonomy" id="230839"/>
    <lineage>
        <taxon>Eukaryota</taxon>
        <taxon>Sar</taxon>
        <taxon>Stramenopiles</taxon>
        <taxon>Oomycota</taxon>
        <taxon>Peronosporomycetes</taxon>
        <taxon>Peronosporales</taxon>
        <taxon>Peronosporaceae</taxon>
        <taxon>Peronosclerospora</taxon>
    </lineage>
</organism>
<comment type="caution">
    <text evidence="1">The sequence shown here is derived from an EMBL/GenBank/DDBJ whole genome shotgun (WGS) entry which is preliminary data.</text>
</comment>
<evidence type="ECO:0000313" key="1">
    <source>
        <dbReference type="EMBL" id="KAI9907546.1"/>
    </source>
</evidence>
<reference evidence="1 2" key="1">
    <citation type="journal article" date="2022" name="bioRxiv">
        <title>The genome of the oomycete Peronosclerospora sorghi, a cosmopolitan pathogen of maize and sorghum, is inflated with dispersed pseudogenes.</title>
        <authorList>
            <person name="Fletcher K."/>
            <person name="Martin F."/>
            <person name="Isakeit T."/>
            <person name="Cavanaugh K."/>
            <person name="Magill C."/>
            <person name="Michelmore R."/>
        </authorList>
    </citation>
    <scope>NUCLEOTIDE SEQUENCE [LARGE SCALE GENOMIC DNA]</scope>
    <source>
        <strain evidence="1">P6</strain>
    </source>
</reference>
<dbReference type="Proteomes" id="UP001163321">
    <property type="component" value="Chromosome 8"/>
</dbReference>
<name>A0ACC0VP55_9STRA</name>
<keyword evidence="2" id="KW-1185">Reference proteome</keyword>
<dbReference type="EMBL" id="CM047587">
    <property type="protein sequence ID" value="KAI9907546.1"/>
    <property type="molecule type" value="Genomic_DNA"/>
</dbReference>
<proteinExistence type="predicted"/>
<evidence type="ECO:0000313" key="2">
    <source>
        <dbReference type="Proteomes" id="UP001163321"/>
    </source>
</evidence>
<accession>A0ACC0VP55</accession>